<dbReference type="NCBIfam" id="TIGR00369">
    <property type="entry name" value="unchar_dom_1"/>
    <property type="match status" value="1"/>
</dbReference>
<evidence type="ECO:0000259" key="3">
    <source>
        <dbReference type="Pfam" id="PF03061"/>
    </source>
</evidence>
<keyword evidence="2" id="KW-0378">Hydrolase</keyword>
<dbReference type="InterPro" id="IPR029069">
    <property type="entry name" value="HotDog_dom_sf"/>
</dbReference>
<dbReference type="SUPFAM" id="SSF54637">
    <property type="entry name" value="Thioesterase/thiol ester dehydrase-isomerase"/>
    <property type="match status" value="1"/>
</dbReference>
<dbReference type="InterPro" id="IPR039298">
    <property type="entry name" value="ACOT13"/>
</dbReference>
<evidence type="ECO:0000256" key="1">
    <source>
        <dbReference type="ARBA" id="ARBA00008324"/>
    </source>
</evidence>
<gene>
    <name evidence="4" type="ORF">OKW52_20975</name>
</gene>
<evidence type="ECO:0000313" key="4">
    <source>
        <dbReference type="EMBL" id="MCW1934656.1"/>
    </source>
</evidence>
<dbReference type="InterPro" id="IPR003736">
    <property type="entry name" value="PAAI_dom"/>
</dbReference>
<dbReference type="RefSeq" id="WP_264507433.1">
    <property type="nucleotide sequence ID" value="NZ_JAPDFL010000001.1"/>
</dbReference>
<accession>A0ABT3H4D0</accession>
<feature type="domain" description="Thioesterase" evidence="3">
    <location>
        <begin position="50"/>
        <end position="123"/>
    </location>
</feature>
<proteinExistence type="inferred from homology"/>
<dbReference type="Proteomes" id="UP001208938">
    <property type="component" value="Unassembled WGS sequence"/>
</dbReference>
<comment type="caution">
    <text evidence="4">The sequence shown here is derived from an EMBL/GenBank/DDBJ whole genome shotgun (WGS) entry which is preliminary data.</text>
</comment>
<name>A0ABT3H4D0_9RHOB</name>
<dbReference type="Pfam" id="PF03061">
    <property type="entry name" value="4HBT"/>
    <property type="match status" value="1"/>
</dbReference>
<sequence length="143" mass="14943">MDDFTAIEAAARASFARQTMMQTMGAVLVDASPGRCVIRAPIAPHLKQQHGAAHAGLAFTIGDTAAGYAALTLMGLETDVMTVEMKINLLSPAVGDVLEAVGTVERAGKRLTVVRAEVFALTGDSRKSIALLQGTMIPVAHRA</sequence>
<dbReference type="PANTHER" id="PTHR21660">
    <property type="entry name" value="THIOESTERASE SUPERFAMILY MEMBER-RELATED"/>
    <property type="match status" value="1"/>
</dbReference>
<organism evidence="4 5">
    <name type="scientific">Pararhodobacter zhoushanensis</name>
    <dbReference type="NCBI Taxonomy" id="2479545"/>
    <lineage>
        <taxon>Bacteria</taxon>
        <taxon>Pseudomonadati</taxon>
        <taxon>Pseudomonadota</taxon>
        <taxon>Alphaproteobacteria</taxon>
        <taxon>Rhodobacterales</taxon>
        <taxon>Paracoccaceae</taxon>
        <taxon>Pararhodobacter</taxon>
    </lineage>
</organism>
<reference evidence="4 5" key="1">
    <citation type="submission" date="2022-10" db="EMBL/GenBank/DDBJ databases">
        <title>Pararhodobacter sp. nov., isolated from marine algae.</title>
        <authorList>
            <person name="Choi B.J."/>
            <person name="Kim J.M."/>
            <person name="Lee J.K."/>
            <person name="Choi D.G."/>
            <person name="Jeon C.O."/>
        </authorList>
    </citation>
    <scope>NUCLEOTIDE SEQUENCE [LARGE SCALE GENOMIC DNA]</scope>
    <source>
        <strain evidence="4 5">ZQ420</strain>
    </source>
</reference>
<protein>
    <submittedName>
        <fullName evidence="4">PaaI family thioesterase</fullName>
    </submittedName>
</protein>
<dbReference type="PANTHER" id="PTHR21660:SF1">
    <property type="entry name" value="ACYL-COENZYME A THIOESTERASE 13"/>
    <property type="match status" value="1"/>
</dbReference>
<dbReference type="EMBL" id="JAPDFL010000001">
    <property type="protein sequence ID" value="MCW1934656.1"/>
    <property type="molecule type" value="Genomic_DNA"/>
</dbReference>
<comment type="similarity">
    <text evidence="1">Belongs to the thioesterase PaaI family.</text>
</comment>
<evidence type="ECO:0000256" key="2">
    <source>
        <dbReference type="ARBA" id="ARBA00022801"/>
    </source>
</evidence>
<dbReference type="Gene3D" id="3.10.129.10">
    <property type="entry name" value="Hotdog Thioesterase"/>
    <property type="match status" value="1"/>
</dbReference>
<dbReference type="InterPro" id="IPR006683">
    <property type="entry name" value="Thioestr_dom"/>
</dbReference>
<dbReference type="CDD" id="cd03443">
    <property type="entry name" value="PaaI_thioesterase"/>
    <property type="match status" value="1"/>
</dbReference>
<evidence type="ECO:0000313" key="5">
    <source>
        <dbReference type="Proteomes" id="UP001208938"/>
    </source>
</evidence>
<keyword evidence="5" id="KW-1185">Reference proteome</keyword>